<sequence>TGYLPDADMWRVASVTVRLQVPQPAPAAVPAVVTDRYLASADARPGRRVDLTVGGHPVPVRIVRAVRALPTTTESDGGAVLLDLRALNLLLGTRYGDGAPPTEWWLTTDPGAAARVAAEVRALPDVDPGRVTVRDEIAARLRDDPFGAGPTAAFAAAAVVAVALAAVGFAVGAAAARRARDAEFAVLRALGASRRRLARAAAAEQAVLVALALAVGVALGTVLARTILPLITLASDATRPAPPLLVRLPPGQVALLLLAVAALPLALTALPAVRRHPDPARTLRAPGGE</sequence>
<dbReference type="GO" id="GO:0005886">
    <property type="term" value="C:plasma membrane"/>
    <property type="evidence" value="ECO:0007669"/>
    <property type="project" value="UniProtKB-SubCell"/>
</dbReference>
<comment type="subcellular location">
    <subcellularLocation>
        <location evidence="1">Cell membrane</location>
        <topology evidence="1">Multi-pass membrane protein</topology>
    </subcellularLocation>
</comment>
<dbReference type="AlphaFoldDB" id="A0A5C6J561"/>
<evidence type="ECO:0000256" key="5">
    <source>
        <dbReference type="ARBA" id="ARBA00023136"/>
    </source>
</evidence>
<protein>
    <submittedName>
        <fullName evidence="8">FtsX-like permease family protein</fullName>
    </submittedName>
</protein>
<name>A0A5C6J561_9ACTN</name>
<dbReference type="PANTHER" id="PTHR43738:SF2">
    <property type="entry name" value="ABC TRANSPORTER PERMEASE"/>
    <property type="match status" value="1"/>
</dbReference>
<feature type="transmembrane region" description="Helical" evidence="6">
    <location>
        <begin position="197"/>
        <end position="223"/>
    </location>
</feature>
<dbReference type="InterPro" id="IPR003838">
    <property type="entry name" value="ABC3_permease_C"/>
</dbReference>
<accession>A0A5C6J561</accession>
<keyword evidence="5 6" id="KW-0472">Membrane</keyword>
<keyword evidence="4 6" id="KW-1133">Transmembrane helix</keyword>
<comment type="caution">
    <text evidence="8">The sequence shown here is derived from an EMBL/GenBank/DDBJ whole genome shotgun (WGS) entry which is preliminary data.</text>
</comment>
<evidence type="ECO:0000259" key="7">
    <source>
        <dbReference type="Pfam" id="PF02687"/>
    </source>
</evidence>
<dbReference type="Pfam" id="PF02687">
    <property type="entry name" value="FtsX"/>
    <property type="match status" value="1"/>
</dbReference>
<evidence type="ECO:0000256" key="3">
    <source>
        <dbReference type="ARBA" id="ARBA00022692"/>
    </source>
</evidence>
<gene>
    <name evidence="8" type="ORF">FRZ03_25945</name>
</gene>
<organism evidence="8 9">
    <name type="scientific">Streptomyces misionensis</name>
    <dbReference type="NCBI Taxonomy" id="67331"/>
    <lineage>
        <taxon>Bacteria</taxon>
        <taxon>Bacillati</taxon>
        <taxon>Actinomycetota</taxon>
        <taxon>Actinomycetes</taxon>
        <taxon>Kitasatosporales</taxon>
        <taxon>Streptomycetaceae</taxon>
        <taxon>Streptomyces</taxon>
    </lineage>
</organism>
<evidence type="ECO:0000256" key="2">
    <source>
        <dbReference type="ARBA" id="ARBA00022475"/>
    </source>
</evidence>
<feature type="non-terminal residue" evidence="8">
    <location>
        <position position="1"/>
    </location>
</feature>
<dbReference type="PANTHER" id="PTHR43738">
    <property type="entry name" value="ABC TRANSPORTER, MEMBRANE PROTEIN"/>
    <property type="match status" value="1"/>
</dbReference>
<dbReference type="EMBL" id="VOGW01000157">
    <property type="protein sequence ID" value="TWV36150.1"/>
    <property type="molecule type" value="Genomic_DNA"/>
</dbReference>
<dbReference type="RefSeq" id="WP_146467553.1">
    <property type="nucleotide sequence ID" value="NZ_VOGW01000157.1"/>
</dbReference>
<evidence type="ECO:0000256" key="4">
    <source>
        <dbReference type="ARBA" id="ARBA00022989"/>
    </source>
</evidence>
<evidence type="ECO:0000313" key="8">
    <source>
        <dbReference type="EMBL" id="TWV36150.1"/>
    </source>
</evidence>
<evidence type="ECO:0000256" key="6">
    <source>
        <dbReference type="SAM" id="Phobius"/>
    </source>
</evidence>
<feature type="domain" description="ABC3 transporter permease C-terminal" evidence="7">
    <location>
        <begin position="157"/>
        <end position="274"/>
    </location>
</feature>
<keyword evidence="3 6" id="KW-0812">Transmembrane</keyword>
<feature type="transmembrane region" description="Helical" evidence="6">
    <location>
        <begin position="152"/>
        <end position="176"/>
    </location>
</feature>
<evidence type="ECO:0000313" key="9">
    <source>
        <dbReference type="Proteomes" id="UP000320481"/>
    </source>
</evidence>
<dbReference type="Proteomes" id="UP000320481">
    <property type="component" value="Unassembled WGS sequence"/>
</dbReference>
<reference evidence="8" key="1">
    <citation type="journal article" date="2019" name="Microbiol. Resour. Announc.">
        <title>Draft Genomic Sequences of Streptomyces misionensis and Streptomyces albidoflavus, bacteria applied for phytopathogen biocontrol.</title>
        <authorList>
            <person name="Pylro V."/>
            <person name="Dias A."/>
            <person name="Andreote F."/>
            <person name="Varani A."/>
            <person name="Andreote C."/>
            <person name="Bernardo E."/>
            <person name="Martins T."/>
        </authorList>
    </citation>
    <scope>NUCLEOTIDE SEQUENCE [LARGE SCALE GENOMIC DNA]</scope>
    <source>
        <strain evidence="8">66</strain>
    </source>
</reference>
<evidence type="ECO:0000256" key="1">
    <source>
        <dbReference type="ARBA" id="ARBA00004651"/>
    </source>
</evidence>
<dbReference type="InterPro" id="IPR051125">
    <property type="entry name" value="ABC-4/HrtB_transporter"/>
</dbReference>
<keyword evidence="9" id="KW-1185">Reference proteome</keyword>
<feature type="transmembrane region" description="Helical" evidence="6">
    <location>
        <begin position="253"/>
        <end position="273"/>
    </location>
</feature>
<keyword evidence="2" id="KW-1003">Cell membrane</keyword>
<proteinExistence type="predicted"/>